<keyword evidence="1" id="KW-1133">Transmembrane helix</keyword>
<keyword evidence="1" id="KW-0472">Membrane</keyword>
<evidence type="ECO:0000256" key="1">
    <source>
        <dbReference type="SAM" id="Phobius"/>
    </source>
</evidence>
<sequence>MCAIGSRMRVRVLTRMGAATISEGPPWSCVLGLIAGVLVCTLMWSERRRHRGVSAGVFFAYSCTTLTSFPSCFLHFTAFVCPCAQHELGLRRRGFSHGAAFVFACRVPSWCAPRLIVWGNFPGAQTRDVMTTTDWSL</sequence>
<dbReference type="AlphaFoldDB" id="G0UUF7"/>
<protein>
    <submittedName>
        <fullName evidence="3">Uncharacterized protein</fullName>
    </submittedName>
</protein>
<evidence type="ECO:0000313" key="3">
    <source>
        <dbReference type="EMBL" id="CCC93021.1"/>
    </source>
</evidence>
<dbReference type="EMBL" id="HE575322">
    <property type="protein sequence ID" value="CCC93018.1"/>
    <property type="molecule type" value="Genomic_DNA"/>
</dbReference>
<accession>G0UUF7</accession>
<proteinExistence type="predicted"/>
<organism evidence="3">
    <name type="scientific">Trypanosoma congolense (strain IL3000)</name>
    <dbReference type="NCBI Taxonomy" id="1068625"/>
    <lineage>
        <taxon>Eukaryota</taxon>
        <taxon>Discoba</taxon>
        <taxon>Euglenozoa</taxon>
        <taxon>Kinetoplastea</taxon>
        <taxon>Metakinetoplastina</taxon>
        <taxon>Trypanosomatida</taxon>
        <taxon>Trypanosomatidae</taxon>
        <taxon>Trypanosoma</taxon>
        <taxon>Nannomonas</taxon>
    </lineage>
</organism>
<gene>
    <name evidence="2" type="ORF">TCIL3000_9_4180</name>
    <name evidence="3" type="ORF">TCIL3000_9_4210</name>
</gene>
<keyword evidence="1" id="KW-0812">Transmembrane</keyword>
<dbReference type="EMBL" id="HE575322">
    <property type="protein sequence ID" value="CCC93021.1"/>
    <property type="molecule type" value="Genomic_DNA"/>
</dbReference>
<reference evidence="3" key="1">
    <citation type="journal article" date="2012" name="Proc. Natl. Acad. Sci. U.S.A.">
        <title>Antigenic diversity is generated by distinct evolutionary mechanisms in African trypanosome species.</title>
        <authorList>
            <person name="Jackson A.P."/>
            <person name="Berry A."/>
            <person name="Aslett M."/>
            <person name="Allison H.C."/>
            <person name="Burton P."/>
            <person name="Vavrova-Anderson J."/>
            <person name="Brown R."/>
            <person name="Browne H."/>
            <person name="Corton N."/>
            <person name="Hauser H."/>
            <person name="Gamble J."/>
            <person name="Gilderthorp R."/>
            <person name="Marcello L."/>
            <person name="McQuillan J."/>
            <person name="Otto T.D."/>
            <person name="Quail M.A."/>
            <person name="Sanders M.J."/>
            <person name="van Tonder A."/>
            <person name="Ginger M.L."/>
            <person name="Field M.C."/>
            <person name="Barry J.D."/>
            <person name="Hertz-Fowler C."/>
            <person name="Berriman M."/>
        </authorList>
    </citation>
    <scope>NUCLEOTIDE SEQUENCE</scope>
    <source>
        <strain evidence="3">IL3000</strain>
    </source>
</reference>
<name>G0UUF7_TRYCI</name>
<evidence type="ECO:0000313" key="2">
    <source>
        <dbReference type="EMBL" id="CCC93018.1"/>
    </source>
</evidence>
<feature type="transmembrane region" description="Helical" evidence="1">
    <location>
        <begin position="56"/>
        <end position="76"/>
    </location>
</feature>